<accession>A0A0D8ZMS7</accession>
<name>A0A0D8ZMS7_9CYAN</name>
<protein>
    <recommendedName>
        <fullName evidence="3">Tetratricopeptide repeat protein</fullName>
    </recommendedName>
</protein>
<dbReference type="Pfam" id="PF13424">
    <property type="entry name" value="TPR_12"/>
    <property type="match status" value="1"/>
</dbReference>
<comment type="caution">
    <text evidence="1">The sequence shown here is derived from an EMBL/GenBank/DDBJ whole genome shotgun (WGS) entry which is preliminary data.</text>
</comment>
<evidence type="ECO:0000313" key="2">
    <source>
        <dbReference type="Proteomes" id="UP000032452"/>
    </source>
</evidence>
<dbReference type="RefSeq" id="WP_045056998.1">
    <property type="nucleotide sequence ID" value="NZ_CAWMDP010000036.1"/>
</dbReference>
<dbReference type="Pfam" id="PF13374">
    <property type="entry name" value="TPR_10"/>
    <property type="match status" value="1"/>
</dbReference>
<dbReference type="OrthoDB" id="478269at2"/>
<keyword evidence="2" id="KW-1185">Reference proteome</keyword>
<organism evidence="1 2">
    <name type="scientific">Aliterella atlantica CENA595</name>
    <dbReference type="NCBI Taxonomy" id="1618023"/>
    <lineage>
        <taxon>Bacteria</taxon>
        <taxon>Bacillati</taxon>
        <taxon>Cyanobacteriota</taxon>
        <taxon>Cyanophyceae</taxon>
        <taxon>Chroococcidiopsidales</taxon>
        <taxon>Aliterellaceae</taxon>
        <taxon>Aliterella</taxon>
    </lineage>
</organism>
<dbReference type="EMBL" id="JYON01000037">
    <property type="protein sequence ID" value="KJH69652.1"/>
    <property type="molecule type" value="Genomic_DNA"/>
</dbReference>
<reference evidence="1 2" key="1">
    <citation type="submission" date="2015-02" db="EMBL/GenBank/DDBJ databases">
        <title>Draft genome of a novel marine cyanobacterium (Chroococcales) isolated from South Atlantic Ocean.</title>
        <authorList>
            <person name="Rigonato J."/>
            <person name="Alvarenga D.O."/>
            <person name="Branco L.H."/>
            <person name="Varani A.M."/>
            <person name="Brandini F.P."/>
            <person name="Fiore M.F."/>
        </authorList>
    </citation>
    <scope>NUCLEOTIDE SEQUENCE [LARGE SCALE GENOMIC DNA]</scope>
    <source>
        <strain evidence="1 2">CENA595</strain>
    </source>
</reference>
<dbReference type="Gene3D" id="1.25.40.10">
    <property type="entry name" value="Tetratricopeptide repeat domain"/>
    <property type="match status" value="2"/>
</dbReference>
<dbReference type="SUPFAM" id="SSF48452">
    <property type="entry name" value="TPR-like"/>
    <property type="match status" value="2"/>
</dbReference>
<dbReference type="STRING" id="1618023.UH38_22755"/>
<gene>
    <name evidence="1" type="ORF">UH38_22755</name>
</gene>
<dbReference type="InterPro" id="IPR019734">
    <property type="entry name" value="TPR_rpt"/>
</dbReference>
<dbReference type="AlphaFoldDB" id="A0A0D8ZMS7"/>
<evidence type="ECO:0000313" key="1">
    <source>
        <dbReference type="EMBL" id="KJH69652.1"/>
    </source>
</evidence>
<proteinExistence type="predicted"/>
<dbReference type="PANTHER" id="PTHR10098">
    <property type="entry name" value="RAPSYN-RELATED"/>
    <property type="match status" value="1"/>
</dbReference>
<dbReference type="SMART" id="SM00028">
    <property type="entry name" value="TPR"/>
    <property type="match status" value="6"/>
</dbReference>
<dbReference type="Proteomes" id="UP000032452">
    <property type="component" value="Unassembled WGS sequence"/>
</dbReference>
<sequence length="510" mass="57888">MKELGRKLQLQTLTNTEILTCCFTPTGQLVVDGAHHLNRQPTVREKAHLRAAFYWLKYYQPNSQASQLDTVRGYLEAAHHLGQLEVWDLVCQILFVSVNSSCHIPLHEQLGIWGFYSEQIDLCKPVLGKVNYELDCLCLNNLGFAYTHLCQYQIAISYYEQLLDIARNTGNAQAHAKALGGLGLCYGNWGQYQKAWDYCQQQLLVLERIEKNSFPGQIENTELLNSVREHSSALSSWSTLTERGQTLVTLGYLEIHLRRYRKAVNYCKQALAISCNVNDPQTQWYALGRLAVANAQLGKSQKALEALQQQYQQRHQNQNCRQVSSVLVNLGLVYCYGRNFDAAVTCGQELLEINQKSGNVTAQCYALLTLSFIHIWRDEVQLAMERTRQCLSLARQYSYQHHESQCLSQLSYLYSDLGEIPLALDYGQQALAISQTVNNLLFRGIALAVLGLARLEEGKFKDSIRLIAASFITLPPWRGGDSKLLLALIWKRSFNYLAKKTFRQNKGCGI</sequence>
<evidence type="ECO:0008006" key="3">
    <source>
        <dbReference type="Google" id="ProtNLM"/>
    </source>
</evidence>
<dbReference type="InterPro" id="IPR011990">
    <property type="entry name" value="TPR-like_helical_dom_sf"/>
</dbReference>
<dbReference type="Pfam" id="PF13181">
    <property type="entry name" value="TPR_8"/>
    <property type="match status" value="1"/>
</dbReference>